<comment type="subcellular location">
    <subcellularLocation>
        <location evidence="1 9">Nucleus</location>
    </subcellularLocation>
</comment>
<keyword evidence="3" id="KW-0805">Transcription regulation</keyword>
<dbReference type="PANTHER" id="PTHR46805:SF1">
    <property type="entry name" value="FORKHEAD BOX PROTEIN J1"/>
    <property type="match status" value="1"/>
</dbReference>
<keyword evidence="5" id="KW-0010">Activator</keyword>
<sequence length="596" mass="66410">MPMLIPNHQSISKSIESISKNGIDIDAVVRNSLSKLSKSHSQCGYAKPSEELLKRETKPKVQSVSPCDKTRPNKVMPLTPRNKNSSDSNNANKKQSKVSSLRAKIQQQKLAAEGLSKNIKKENRTESNEELDDSLTSLQWLTGVKVNDLMEGKPISYAPLSPAPSNCSDEGDEQKFGRGYRYHSDSVVDYRTNSRIKPPYSYAALIIMAMKSKSCSKMTLSEIYKWITDNFVFYKHAEPSWQNSIRHNLSLNKCFAKIPRNKGDPGKGGYWSIVPEYADKLLESNIRKRRSSMMDYGCQEYIKRQRLDLFESQLLLKIKEGLRSPTNENVFLDTNNNNDTNNSKHSDNHNKTLYKNIYKHASSSSTSPMFPQQHATATPADAEQCRMDHPYGKNPFSRFISDEDNIKALADSLQRSSNSFTDPTSTSCSNFDLSSSMLLNTFANAIRTDCSWSAEQNFNHSGNTSDLLSGSMSMVKEELLEARNLTSEGEHSSTLLAKGLTSSLNSSGGFTATFCLSPPLSGDDDTLSDDLDADETPFNDLDLTIRGTSMTLLNPTPEMMEQLGNDIKDEPLSPESIDLQSEELNLPSNVVKVADS</sequence>
<evidence type="ECO:0000256" key="2">
    <source>
        <dbReference type="ARBA" id="ARBA00022794"/>
    </source>
</evidence>
<proteinExistence type="evidence at transcript level"/>
<dbReference type="PROSITE" id="PS50039">
    <property type="entry name" value="FORK_HEAD_3"/>
    <property type="match status" value="1"/>
</dbReference>
<feature type="domain" description="Fork-head" evidence="11">
    <location>
        <begin position="197"/>
        <end position="292"/>
    </location>
</feature>
<evidence type="ECO:0000256" key="10">
    <source>
        <dbReference type="SAM" id="MobiDB-lite"/>
    </source>
</evidence>
<keyword evidence="7 9" id="KW-0539">Nucleus</keyword>
<dbReference type="InterPro" id="IPR030456">
    <property type="entry name" value="TF_fork_head_CS_2"/>
</dbReference>
<evidence type="ECO:0000256" key="4">
    <source>
        <dbReference type="ARBA" id="ARBA00023125"/>
    </source>
</evidence>
<feature type="compositionally biased region" description="Low complexity" evidence="10">
    <location>
        <begin position="82"/>
        <end position="93"/>
    </location>
</feature>
<dbReference type="InterPro" id="IPR036390">
    <property type="entry name" value="WH_DNA-bd_sf"/>
</dbReference>
<dbReference type="Pfam" id="PF00250">
    <property type="entry name" value="Forkhead"/>
    <property type="match status" value="1"/>
</dbReference>
<accession>A0A069DUJ9</accession>
<dbReference type="PRINTS" id="PR00053">
    <property type="entry name" value="FORKHEAD"/>
</dbReference>
<dbReference type="PROSITE" id="PS00657">
    <property type="entry name" value="FORK_HEAD_1"/>
    <property type="match status" value="1"/>
</dbReference>
<dbReference type="PROSITE" id="PS00658">
    <property type="entry name" value="FORK_HEAD_2"/>
    <property type="match status" value="1"/>
</dbReference>
<dbReference type="SUPFAM" id="SSF46785">
    <property type="entry name" value="Winged helix' DNA-binding domain"/>
    <property type="match status" value="1"/>
</dbReference>
<dbReference type="PANTHER" id="PTHR46805">
    <property type="entry name" value="FORKHEAD BOX PROTEIN J1"/>
    <property type="match status" value="1"/>
</dbReference>
<dbReference type="InterPro" id="IPR047513">
    <property type="entry name" value="FOXJ1"/>
</dbReference>
<name>A0A069DUJ9_9CNID</name>
<evidence type="ECO:0000256" key="5">
    <source>
        <dbReference type="ARBA" id="ARBA00023159"/>
    </source>
</evidence>
<dbReference type="GO" id="GO:0000981">
    <property type="term" value="F:DNA-binding transcription factor activity, RNA polymerase II-specific"/>
    <property type="evidence" value="ECO:0007669"/>
    <property type="project" value="TreeGrafter"/>
</dbReference>
<comment type="similarity">
    <text evidence="8">Belongs to the FOXJ1 family.</text>
</comment>
<dbReference type="GO" id="GO:0005634">
    <property type="term" value="C:nucleus"/>
    <property type="evidence" value="ECO:0007669"/>
    <property type="project" value="UniProtKB-SubCell"/>
</dbReference>
<keyword evidence="2" id="KW-0970">Cilium biogenesis/degradation</keyword>
<dbReference type="InterPro" id="IPR036388">
    <property type="entry name" value="WH-like_DNA-bd_sf"/>
</dbReference>
<keyword evidence="4 9" id="KW-0238">DNA-binding</keyword>
<dbReference type="InterPro" id="IPR047512">
    <property type="entry name" value="FH_FOXJ1"/>
</dbReference>
<dbReference type="FunFam" id="1.10.10.10:FF:000030">
    <property type="entry name" value="Forkhead box protein K2"/>
    <property type="match status" value="1"/>
</dbReference>
<dbReference type="CDD" id="cd20023">
    <property type="entry name" value="FH_FOXJ1"/>
    <property type="match status" value="1"/>
</dbReference>
<dbReference type="InterPro" id="IPR001766">
    <property type="entry name" value="Fork_head_dom"/>
</dbReference>
<evidence type="ECO:0000256" key="7">
    <source>
        <dbReference type="ARBA" id="ARBA00023242"/>
    </source>
</evidence>
<dbReference type="EMBL" id="GBGP01000266">
    <property type="protein sequence ID" value="JAC84929.1"/>
    <property type="molecule type" value="mRNA"/>
</dbReference>
<dbReference type="GO" id="GO:0030030">
    <property type="term" value="P:cell projection organization"/>
    <property type="evidence" value="ECO:0007669"/>
    <property type="project" value="UniProtKB-KW"/>
</dbReference>
<dbReference type="GO" id="GO:0000978">
    <property type="term" value="F:RNA polymerase II cis-regulatory region sequence-specific DNA binding"/>
    <property type="evidence" value="ECO:0007669"/>
    <property type="project" value="TreeGrafter"/>
</dbReference>
<evidence type="ECO:0000256" key="6">
    <source>
        <dbReference type="ARBA" id="ARBA00023163"/>
    </source>
</evidence>
<reference evidence="12" key="1">
    <citation type="journal article" date="2014" name="PLoS Genet.">
        <title>Differential Responses to Wnt and PCP Disruption Predict Expression and Developmental Function of Conserved and Novel Genes in a Cnidarian.</title>
        <authorList>
            <person name="Lapebie P."/>
            <person name="Ruggiero A."/>
            <person name="Barreau C."/>
            <person name="Chevalier S."/>
            <person name="Chang P."/>
            <person name="Dru P."/>
            <person name="Houliston E."/>
            <person name="Momose T."/>
        </authorList>
    </citation>
    <scope>NUCLEOTIDE SEQUENCE</scope>
</reference>
<feature type="DNA-binding region" description="Fork-head" evidence="9">
    <location>
        <begin position="197"/>
        <end position="292"/>
    </location>
</feature>
<evidence type="ECO:0000256" key="3">
    <source>
        <dbReference type="ARBA" id="ARBA00023015"/>
    </source>
</evidence>
<dbReference type="SMART" id="SM00339">
    <property type="entry name" value="FH"/>
    <property type="match status" value="1"/>
</dbReference>
<organism evidence="12">
    <name type="scientific">Clytia hemisphaerica</name>
    <dbReference type="NCBI Taxonomy" id="252671"/>
    <lineage>
        <taxon>Eukaryota</taxon>
        <taxon>Metazoa</taxon>
        <taxon>Cnidaria</taxon>
        <taxon>Hydrozoa</taxon>
        <taxon>Hydroidolina</taxon>
        <taxon>Leptothecata</taxon>
        <taxon>Obeliida</taxon>
        <taxon>Clytiidae</taxon>
        <taxon>Clytia</taxon>
    </lineage>
</organism>
<feature type="region of interest" description="Disordered" evidence="10">
    <location>
        <begin position="51"/>
        <end position="130"/>
    </location>
</feature>
<keyword evidence="6" id="KW-0804">Transcription</keyword>
<evidence type="ECO:0000256" key="8">
    <source>
        <dbReference type="ARBA" id="ARBA00034770"/>
    </source>
</evidence>
<dbReference type="InterPro" id="IPR018122">
    <property type="entry name" value="TF_fork_head_CS_1"/>
</dbReference>
<evidence type="ECO:0000259" key="11">
    <source>
        <dbReference type="PROSITE" id="PS50039"/>
    </source>
</evidence>
<dbReference type="Gene3D" id="1.10.10.10">
    <property type="entry name" value="Winged helix-like DNA-binding domain superfamily/Winged helix DNA-binding domain"/>
    <property type="match status" value="1"/>
</dbReference>
<evidence type="ECO:0000256" key="1">
    <source>
        <dbReference type="ARBA" id="ARBA00004123"/>
    </source>
</evidence>
<evidence type="ECO:0000313" key="12">
    <source>
        <dbReference type="EMBL" id="JAC84929.1"/>
    </source>
</evidence>
<protein>
    <submittedName>
        <fullName evidence="12">Forkhead box protein</fullName>
    </submittedName>
</protein>
<dbReference type="AlphaFoldDB" id="A0A069DUJ9"/>
<evidence type="ECO:0000256" key="9">
    <source>
        <dbReference type="PROSITE-ProRule" id="PRU00089"/>
    </source>
</evidence>